<evidence type="ECO:0000256" key="3">
    <source>
        <dbReference type="ARBA" id="ARBA00022441"/>
    </source>
</evidence>
<evidence type="ECO:0000256" key="5">
    <source>
        <dbReference type="ARBA" id="ARBA00022737"/>
    </source>
</evidence>
<keyword evidence="3" id="KW-0880">Kelch repeat</keyword>
<keyword evidence="5" id="KW-0677">Repeat</keyword>
<proteinExistence type="predicted"/>
<dbReference type="InterPro" id="IPR006652">
    <property type="entry name" value="Kelch_1"/>
</dbReference>
<dbReference type="PANTHER" id="PTHR24412">
    <property type="entry name" value="KELCH PROTEIN"/>
    <property type="match status" value="1"/>
</dbReference>
<dbReference type="PANTHER" id="PTHR24412:SF441">
    <property type="entry name" value="KELCH-LIKE PROTEIN 28"/>
    <property type="match status" value="1"/>
</dbReference>
<evidence type="ECO:0000256" key="2">
    <source>
        <dbReference type="ARBA" id="ARBA00004906"/>
    </source>
</evidence>
<dbReference type="SUPFAM" id="SSF117281">
    <property type="entry name" value="Kelch motif"/>
    <property type="match status" value="2"/>
</dbReference>
<protein>
    <submittedName>
        <fullName evidence="7">Kelch-like 20</fullName>
    </submittedName>
</protein>
<dbReference type="Proteomes" id="UP001474421">
    <property type="component" value="Unassembled WGS sequence"/>
</dbReference>
<dbReference type="InterPro" id="IPR015915">
    <property type="entry name" value="Kelch-typ_b-propeller"/>
</dbReference>
<dbReference type="SMART" id="SM00612">
    <property type="entry name" value="Kelch"/>
    <property type="match status" value="6"/>
</dbReference>
<dbReference type="EMBL" id="JAOTOJ010000016">
    <property type="protein sequence ID" value="KAK9392410.1"/>
    <property type="molecule type" value="Genomic_DNA"/>
</dbReference>
<keyword evidence="4" id="KW-0963">Cytoplasm</keyword>
<gene>
    <name evidence="7" type="ORF">NXF25_017254</name>
</gene>
<evidence type="ECO:0000256" key="6">
    <source>
        <dbReference type="ARBA" id="ARBA00022786"/>
    </source>
</evidence>
<dbReference type="AlphaFoldDB" id="A0AAW1AS85"/>
<comment type="subcellular location">
    <subcellularLocation>
        <location evidence="1">Cytoplasm</location>
    </subcellularLocation>
</comment>
<reference evidence="7 8" key="1">
    <citation type="journal article" date="2024" name="Proc. Natl. Acad. Sci. U.S.A.">
        <title>The genetic regulatory architecture and epigenomic basis for age-related changes in rattlesnake venom.</title>
        <authorList>
            <person name="Hogan M.P."/>
            <person name="Holding M.L."/>
            <person name="Nystrom G.S."/>
            <person name="Colston T.J."/>
            <person name="Bartlett D.A."/>
            <person name="Mason A.J."/>
            <person name="Ellsworth S.A."/>
            <person name="Rautsaw R.M."/>
            <person name="Lawrence K.C."/>
            <person name="Strickland J.L."/>
            <person name="He B."/>
            <person name="Fraser P."/>
            <person name="Margres M.J."/>
            <person name="Gilbert D.M."/>
            <person name="Gibbs H.L."/>
            <person name="Parkinson C.L."/>
            <person name="Rokyta D.R."/>
        </authorList>
    </citation>
    <scope>NUCLEOTIDE SEQUENCE [LARGE SCALE GENOMIC DNA]</scope>
    <source>
        <strain evidence="7">DRR0105</strain>
    </source>
</reference>
<keyword evidence="8" id="KW-1185">Reference proteome</keyword>
<evidence type="ECO:0000256" key="1">
    <source>
        <dbReference type="ARBA" id="ARBA00004496"/>
    </source>
</evidence>
<dbReference type="GO" id="GO:0005737">
    <property type="term" value="C:cytoplasm"/>
    <property type="evidence" value="ECO:0007669"/>
    <property type="project" value="UniProtKB-SubCell"/>
</dbReference>
<dbReference type="Gene3D" id="2.120.10.80">
    <property type="entry name" value="Kelch-type beta propeller"/>
    <property type="match status" value="1"/>
</dbReference>
<accession>A0AAW1AS85</accession>
<keyword evidence="6" id="KW-0833">Ubl conjugation pathway</keyword>
<organism evidence="7 8">
    <name type="scientific">Crotalus adamanteus</name>
    <name type="common">Eastern diamondback rattlesnake</name>
    <dbReference type="NCBI Taxonomy" id="8729"/>
    <lineage>
        <taxon>Eukaryota</taxon>
        <taxon>Metazoa</taxon>
        <taxon>Chordata</taxon>
        <taxon>Craniata</taxon>
        <taxon>Vertebrata</taxon>
        <taxon>Euteleostomi</taxon>
        <taxon>Lepidosauria</taxon>
        <taxon>Squamata</taxon>
        <taxon>Bifurcata</taxon>
        <taxon>Unidentata</taxon>
        <taxon>Episquamata</taxon>
        <taxon>Toxicofera</taxon>
        <taxon>Serpentes</taxon>
        <taxon>Colubroidea</taxon>
        <taxon>Viperidae</taxon>
        <taxon>Crotalinae</taxon>
        <taxon>Crotalus</taxon>
    </lineage>
</organism>
<comment type="pathway">
    <text evidence="2">Protein modification; protein ubiquitination.</text>
</comment>
<dbReference type="FunFam" id="2.120.10.80:FF:000024">
    <property type="entry name" value="Kelch-like ECH-associated protein 1"/>
    <property type="match status" value="1"/>
</dbReference>
<dbReference type="Pfam" id="PF01344">
    <property type="entry name" value="Kelch_1"/>
    <property type="match status" value="5"/>
</dbReference>
<name>A0AAW1AS85_CROAD</name>
<evidence type="ECO:0000313" key="8">
    <source>
        <dbReference type="Proteomes" id="UP001474421"/>
    </source>
</evidence>
<evidence type="ECO:0000313" key="7">
    <source>
        <dbReference type="EMBL" id="KAK9392410.1"/>
    </source>
</evidence>
<comment type="caution">
    <text evidence="7">The sequence shown here is derived from an EMBL/GenBank/DDBJ whole genome shotgun (WGS) entry which is preliminary data.</text>
</comment>
<evidence type="ECO:0000256" key="4">
    <source>
        <dbReference type="ARBA" id="ARBA00022490"/>
    </source>
</evidence>
<sequence length="428" mass="47217">MNTWLHSWLSPGGSVARPSTPALPGMWREMSSHRCSLAHADPSRPLGFSTAAHPHLRRFLLTPGGVKRCLPFLFLASEFAYKTETLHPDSRTASPEHPQDEKMGVYKERGEQIEPNRKLVSWRTNPTSSNNGRPLELLYAIGGTTSGVERYNPLDHEWQILGSASSQRSGIGVASLNGSIYAAGGHDGLICLNSVERYLPETNEWKRDVAPLSEPKQETAMAELGGYLYCAGGFDGLVCLNTLERYDPELDRWQKLTPMKSRRQGLGLAALDGYLYAVGGSDGYSPLCSVERYDPREDEWATCPPLRSCRENLGCVALQGKIYAVGGQDELTELCSAERFDPSTNRWTPVRPMRSKRSKVNLAAINGCLLAIGGYDGIVHVSTVEAFDLDLNAWRRFGNTKSRHPGGGVSVIQMATENVESFESPWSR</sequence>